<organism evidence="1 2">
    <name type="scientific">Lactuca saligna</name>
    <name type="common">Willowleaf lettuce</name>
    <dbReference type="NCBI Taxonomy" id="75948"/>
    <lineage>
        <taxon>Eukaryota</taxon>
        <taxon>Viridiplantae</taxon>
        <taxon>Streptophyta</taxon>
        <taxon>Embryophyta</taxon>
        <taxon>Tracheophyta</taxon>
        <taxon>Spermatophyta</taxon>
        <taxon>Magnoliopsida</taxon>
        <taxon>eudicotyledons</taxon>
        <taxon>Gunneridae</taxon>
        <taxon>Pentapetalae</taxon>
        <taxon>asterids</taxon>
        <taxon>campanulids</taxon>
        <taxon>Asterales</taxon>
        <taxon>Asteraceae</taxon>
        <taxon>Cichorioideae</taxon>
        <taxon>Cichorieae</taxon>
        <taxon>Lactucinae</taxon>
        <taxon>Lactuca</taxon>
    </lineage>
</organism>
<reference evidence="1" key="1">
    <citation type="submission" date="2023-04" db="EMBL/GenBank/DDBJ databases">
        <authorList>
            <person name="Vijverberg K."/>
            <person name="Xiong W."/>
            <person name="Schranz E."/>
        </authorList>
    </citation>
    <scope>NUCLEOTIDE SEQUENCE</scope>
</reference>
<evidence type="ECO:0000313" key="2">
    <source>
        <dbReference type="Proteomes" id="UP001177003"/>
    </source>
</evidence>
<dbReference type="AlphaFoldDB" id="A0AA36A2M3"/>
<sequence>MFFVCGFHVYLQKNLETHEVETNHDCFCCSYMTDLKMHIKCFDEIPQKTVGLLVLPFQQEKSTWCKKGCYFDYSGQILKQEYGLQKWIHIRFYEQISIRSLLSDGELLKRCMWHATVERLLLTSTICGDLSRSIPAKTLIRVVAAGNMEERKEFFRNLYNFIFKAKSRTEEA</sequence>
<evidence type="ECO:0000313" key="1">
    <source>
        <dbReference type="EMBL" id="CAI9303464.1"/>
    </source>
</evidence>
<dbReference type="EMBL" id="OX465085">
    <property type="protein sequence ID" value="CAI9303464.1"/>
    <property type="molecule type" value="Genomic_DNA"/>
</dbReference>
<keyword evidence="2" id="KW-1185">Reference proteome</keyword>
<dbReference type="Proteomes" id="UP001177003">
    <property type="component" value="Chromosome 9"/>
</dbReference>
<accession>A0AA36A2M3</accession>
<protein>
    <submittedName>
        <fullName evidence="1">Uncharacterized protein</fullName>
    </submittedName>
</protein>
<gene>
    <name evidence="1" type="ORF">LSALG_LOCUS41902</name>
</gene>
<name>A0AA36A2M3_LACSI</name>
<proteinExistence type="predicted"/>